<dbReference type="Proteomes" id="UP000249061">
    <property type="component" value="Unassembled WGS sequence"/>
</dbReference>
<keyword evidence="1" id="KW-0175">Coiled coil</keyword>
<name>A0A2W5TZ22_9BACT</name>
<evidence type="ECO:0000313" key="2">
    <source>
        <dbReference type="EMBL" id="PZR17546.1"/>
    </source>
</evidence>
<organism evidence="2 3">
    <name type="scientific">Archangium gephyra</name>
    <dbReference type="NCBI Taxonomy" id="48"/>
    <lineage>
        <taxon>Bacteria</taxon>
        <taxon>Pseudomonadati</taxon>
        <taxon>Myxococcota</taxon>
        <taxon>Myxococcia</taxon>
        <taxon>Myxococcales</taxon>
        <taxon>Cystobacterineae</taxon>
        <taxon>Archangiaceae</taxon>
        <taxon>Archangium</taxon>
    </lineage>
</organism>
<evidence type="ECO:0000313" key="3">
    <source>
        <dbReference type="Proteomes" id="UP000249061"/>
    </source>
</evidence>
<protein>
    <submittedName>
        <fullName evidence="2">Uncharacterized protein</fullName>
    </submittedName>
</protein>
<gene>
    <name evidence="2" type="ORF">DI536_04325</name>
</gene>
<sequence>MNDADLEAIVEKTQRAMHAEVERANALAEGNVRLRTELEAEKRANAALREALDAASRSLFSASQRARVGDDEVREYCANRHEVARAALTADAGKDFVPRERLNEVARNAAHATCEACAEALPFLLVEAGDPVTKAHPADAILDAAEARVRAVDVEAIATEAAGAPSVLADMLRERAATHEAVLAHVHQQHAADRPRRHRRRGVEAVSDWNEDQGHGEAALRRMKERDERELAALRDLRALVLNTTSLNVNAWRCIVEAARKASTP</sequence>
<accession>A0A2W5TZ22</accession>
<comment type="caution">
    <text evidence="2">The sequence shown here is derived from an EMBL/GenBank/DDBJ whole genome shotgun (WGS) entry which is preliminary data.</text>
</comment>
<reference evidence="2 3" key="1">
    <citation type="submission" date="2017-08" db="EMBL/GenBank/DDBJ databases">
        <title>Infants hospitalized years apart are colonized by the same room-sourced microbial strains.</title>
        <authorList>
            <person name="Brooks B."/>
            <person name="Olm M.R."/>
            <person name="Firek B.A."/>
            <person name="Baker R."/>
            <person name="Thomas B.C."/>
            <person name="Morowitz M.J."/>
            <person name="Banfield J.F."/>
        </authorList>
    </citation>
    <scope>NUCLEOTIDE SEQUENCE [LARGE SCALE GENOMIC DNA]</scope>
    <source>
        <strain evidence="2">S2_003_000_R2_14</strain>
    </source>
</reference>
<feature type="coiled-coil region" evidence="1">
    <location>
        <begin position="31"/>
        <end position="58"/>
    </location>
</feature>
<proteinExistence type="predicted"/>
<dbReference type="AlphaFoldDB" id="A0A2W5TZ22"/>
<dbReference type="EMBL" id="QFQP01000002">
    <property type="protein sequence ID" value="PZR17546.1"/>
    <property type="molecule type" value="Genomic_DNA"/>
</dbReference>
<evidence type="ECO:0000256" key="1">
    <source>
        <dbReference type="SAM" id="Coils"/>
    </source>
</evidence>